<dbReference type="Proteomes" id="UP000041254">
    <property type="component" value="Unassembled WGS sequence"/>
</dbReference>
<evidence type="ECO:0000313" key="2">
    <source>
        <dbReference type="EMBL" id="CEL99852.1"/>
    </source>
</evidence>
<sequence length="332" mass="34359">MARAALTLLVVASALLVAQCEVADFLDAAGKAVDGVATVGAAVDTTLKSLNPEKVIDGALEHVSDTAGKVAAAGDVAKGALGAVDVVATKAVGAAVDKTLESLHPEKIIDGALEHVSDTAGKVAAAGDVAKGALGAVDVVATKAVGAAVDKTLESLHPEKIIDSALEHVSDTAGTVSAGLELVNLNNYRLEKLTEDLAEKFPNEDGDDKVSPVYGVDIKPLSKFPIDNFVKAINETLIPQDRAKFKELVPIQPGPGPVGIIANAWAPENVASFLTEQTQKHIDIGETALDLLIFSFEENLIDIINAFLPDALDKEQVELDEDILAVAAAAED</sequence>
<keyword evidence="1" id="KW-0732">Signal</keyword>
<organism evidence="2 3">
    <name type="scientific">Vitrella brassicaformis (strain CCMP3155)</name>
    <dbReference type="NCBI Taxonomy" id="1169540"/>
    <lineage>
        <taxon>Eukaryota</taxon>
        <taxon>Sar</taxon>
        <taxon>Alveolata</taxon>
        <taxon>Colpodellida</taxon>
        <taxon>Vitrellaceae</taxon>
        <taxon>Vitrella</taxon>
    </lineage>
</organism>
<evidence type="ECO:0000256" key="1">
    <source>
        <dbReference type="SAM" id="SignalP"/>
    </source>
</evidence>
<name>A0A0G4ERD5_VITBC</name>
<dbReference type="VEuPathDB" id="CryptoDB:Vbra_22491"/>
<keyword evidence="3" id="KW-1185">Reference proteome</keyword>
<protein>
    <submittedName>
        <fullName evidence="2">Uncharacterized protein</fullName>
    </submittedName>
</protein>
<feature type="chain" id="PRO_5005188059" evidence="1">
    <location>
        <begin position="21"/>
        <end position="332"/>
    </location>
</feature>
<evidence type="ECO:0000313" key="3">
    <source>
        <dbReference type="Proteomes" id="UP000041254"/>
    </source>
</evidence>
<gene>
    <name evidence="2" type="ORF">Vbra_22491</name>
</gene>
<proteinExistence type="predicted"/>
<accession>A0A0G4ERD5</accession>
<dbReference type="EMBL" id="CDMY01000290">
    <property type="protein sequence ID" value="CEL99852.1"/>
    <property type="molecule type" value="Genomic_DNA"/>
</dbReference>
<reference evidence="2 3" key="1">
    <citation type="submission" date="2014-11" db="EMBL/GenBank/DDBJ databases">
        <authorList>
            <person name="Zhu J."/>
            <person name="Qi W."/>
            <person name="Song R."/>
        </authorList>
    </citation>
    <scope>NUCLEOTIDE SEQUENCE [LARGE SCALE GENOMIC DNA]</scope>
</reference>
<feature type="signal peptide" evidence="1">
    <location>
        <begin position="1"/>
        <end position="20"/>
    </location>
</feature>
<dbReference type="AlphaFoldDB" id="A0A0G4ERD5"/>
<dbReference type="InParanoid" id="A0A0G4ERD5"/>